<evidence type="ECO:0000313" key="3">
    <source>
        <dbReference type="Proteomes" id="UP000694044"/>
    </source>
</evidence>
<proteinExistence type="predicted"/>
<keyword evidence="3" id="KW-1185">Reference proteome</keyword>
<accession>A0A8T1VQ60</accession>
<dbReference type="Proteomes" id="UP000694044">
    <property type="component" value="Unassembled WGS sequence"/>
</dbReference>
<gene>
    <name evidence="2" type="ORF">PHYPSEUDO_005937</name>
</gene>
<name>A0A8T1VQ60_9STRA</name>
<comment type="caution">
    <text evidence="2">The sequence shown here is derived from an EMBL/GenBank/DDBJ whole genome shotgun (WGS) entry which is preliminary data.</text>
</comment>
<feature type="compositionally biased region" description="Polar residues" evidence="1">
    <location>
        <begin position="112"/>
        <end position="123"/>
    </location>
</feature>
<feature type="compositionally biased region" description="Basic and acidic residues" evidence="1">
    <location>
        <begin position="89"/>
        <end position="111"/>
    </location>
</feature>
<reference evidence="2" key="1">
    <citation type="submission" date="2021-02" db="EMBL/GenBank/DDBJ databases">
        <authorList>
            <person name="Palmer J.M."/>
        </authorList>
    </citation>
    <scope>NUCLEOTIDE SEQUENCE</scope>
    <source>
        <strain evidence="2">SCRP734</strain>
    </source>
</reference>
<evidence type="ECO:0000256" key="1">
    <source>
        <dbReference type="SAM" id="MobiDB-lite"/>
    </source>
</evidence>
<dbReference type="AlphaFoldDB" id="A0A8T1VQ60"/>
<sequence length="152" mass="16346">MVSSVTTHNALLGEAAASQRYGRQLETLAIRRNAILVQHGRAALDFIQYDADRTAKAAAKEVRVLRRESKSCKEEASPKSGGDGGNAVKEAEKEQHEVKAQRKRGTTERQQEGVSVSTENGGQTEERTEGIGNGSSGSQADRTSNAQLMTCT</sequence>
<protein>
    <submittedName>
        <fullName evidence="2">Uncharacterized protein</fullName>
    </submittedName>
</protein>
<feature type="region of interest" description="Disordered" evidence="1">
    <location>
        <begin position="65"/>
        <end position="152"/>
    </location>
</feature>
<evidence type="ECO:0000313" key="2">
    <source>
        <dbReference type="EMBL" id="KAG7381554.1"/>
    </source>
</evidence>
<feature type="compositionally biased region" description="Basic and acidic residues" evidence="1">
    <location>
        <begin position="65"/>
        <end position="77"/>
    </location>
</feature>
<feature type="compositionally biased region" description="Polar residues" evidence="1">
    <location>
        <begin position="136"/>
        <end position="152"/>
    </location>
</feature>
<organism evidence="2 3">
    <name type="scientific">Phytophthora pseudosyringae</name>
    <dbReference type="NCBI Taxonomy" id="221518"/>
    <lineage>
        <taxon>Eukaryota</taxon>
        <taxon>Sar</taxon>
        <taxon>Stramenopiles</taxon>
        <taxon>Oomycota</taxon>
        <taxon>Peronosporomycetes</taxon>
        <taxon>Peronosporales</taxon>
        <taxon>Peronosporaceae</taxon>
        <taxon>Phytophthora</taxon>
    </lineage>
</organism>
<dbReference type="EMBL" id="JAGDFM010000241">
    <property type="protein sequence ID" value="KAG7381554.1"/>
    <property type="molecule type" value="Genomic_DNA"/>
</dbReference>